<organism evidence="1 2">
    <name type="scientific">Pedobacter kyungheensis</name>
    <dbReference type="NCBI Taxonomy" id="1069985"/>
    <lineage>
        <taxon>Bacteria</taxon>
        <taxon>Pseudomonadati</taxon>
        <taxon>Bacteroidota</taxon>
        <taxon>Sphingobacteriia</taxon>
        <taxon>Sphingobacteriales</taxon>
        <taxon>Sphingobacteriaceae</taxon>
        <taxon>Pedobacter</taxon>
    </lineage>
</organism>
<dbReference type="Proteomes" id="UP000031246">
    <property type="component" value="Unassembled WGS sequence"/>
</dbReference>
<protein>
    <submittedName>
        <fullName evidence="1">Uncharacterized protein</fullName>
    </submittedName>
</protein>
<gene>
    <name evidence="1" type="ORF">OC25_26530</name>
</gene>
<name>A0A0C1F475_9SPHI</name>
<dbReference type="RefSeq" id="WP_039483570.1">
    <property type="nucleotide sequence ID" value="NZ_JSYN01000059.1"/>
</dbReference>
<keyword evidence="2" id="KW-1185">Reference proteome</keyword>
<dbReference type="AlphaFoldDB" id="A0A0C1F475"/>
<comment type="caution">
    <text evidence="1">The sequence shown here is derived from an EMBL/GenBank/DDBJ whole genome shotgun (WGS) entry which is preliminary data.</text>
</comment>
<proteinExistence type="predicted"/>
<evidence type="ECO:0000313" key="1">
    <source>
        <dbReference type="EMBL" id="KIA87952.1"/>
    </source>
</evidence>
<evidence type="ECO:0000313" key="2">
    <source>
        <dbReference type="Proteomes" id="UP000031246"/>
    </source>
</evidence>
<reference evidence="1 2" key="1">
    <citation type="submission" date="2014-10" db="EMBL/GenBank/DDBJ databases">
        <title>Pedobacter Kyungheensis.</title>
        <authorList>
            <person name="Anderson B.M."/>
            <person name="Newman J.D."/>
        </authorList>
    </citation>
    <scope>NUCLEOTIDE SEQUENCE [LARGE SCALE GENOMIC DNA]</scope>
    <source>
        <strain evidence="1 2">KACC 16221</strain>
    </source>
</reference>
<sequence length="159" mass="17483">MSLNNKISAEITAEQMAKVSAQLAEAKVTLKDVLIFNLTAGERQAMLKMADRTLAFVGRAISHAKQSPNLVPSFLDVAEAQKDYKLAADLYEIYLEQSKFLRSIEDAMMVAGGEAYEAALVFYNAVKGAQKSNIAGTQDIYEDLKQQFPRSRKNTGTAI</sequence>
<dbReference type="EMBL" id="JSYN01000059">
    <property type="protein sequence ID" value="KIA87952.1"/>
    <property type="molecule type" value="Genomic_DNA"/>
</dbReference>
<dbReference type="OrthoDB" id="5952844at2"/>
<accession>A0A0C1F475</accession>